<dbReference type="EMBL" id="JAYLLN010000019">
    <property type="protein sequence ID" value="MEI5985075.1"/>
    <property type="molecule type" value="Genomic_DNA"/>
</dbReference>
<evidence type="ECO:0000313" key="2">
    <source>
        <dbReference type="Proteomes" id="UP001363035"/>
    </source>
</evidence>
<proteinExistence type="predicted"/>
<keyword evidence="2" id="KW-1185">Reference proteome</keyword>
<evidence type="ECO:0000313" key="1">
    <source>
        <dbReference type="EMBL" id="MEI5985075.1"/>
    </source>
</evidence>
<name>A0ABU8I5S8_9SPHI</name>
<reference evidence="1 2" key="1">
    <citation type="submission" date="2024-01" db="EMBL/GenBank/DDBJ databases">
        <title>Sphingobacterium tenebrionis sp. nov., a novel endophyte isolated from tenebrio molitor intestines.</title>
        <authorList>
            <person name="Zhang C."/>
        </authorList>
    </citation>
    <scope>NUCLEOTIDE SEQUENCE [LARGE SCALE GENOMIC DNA]</scope>
    <source>
        <strain evidence="1 2">PU5-4</strain>
    </source>
</reference>
<dbReference type="Pfam" id="PF16022">
    <property type="entry name" value="DUF4783"/>
    <property type="match status" value="1"/>
</dbReference>
<organism evidence="1 2">
    <name type="scientific">Sphingobacterium tenebrionis</name>
    <dbReference type="NCBI Taxonomy" id="3111775"/>
    <lineage>
        <taxon>Bacteria</taxon>
        <taxon>Pseudomonadati</taxon>
        <taxon>Bacteroidota</taxon>
        <taxon>Sphingobacteriia</taxon>
        <taxon>Sphingobacteriales</taxon>
        <taxon>Sphingobacteriaceae</taxon>
        <taxon>Sphingobacterium</taxon>
    </lineage>
</organism>
<dbReference type="Gene3D" id="3.10.450.50">
    <property type="match status" value="1"/>
</dbReference>
<accession>A0ABU8I5S8</accession>
<gene>
    <name evidence="1" type="ORF">VJ786_09175</name>
</gene>
<dbReference type="Proteomes" id="UP001363035">
    <property type="component" value="Unassembled WGS sequence"/>
</dbReference>
<sequence length="113" mass="13003">MSFTFWQSNLSGQIAEAFKTNNAKAIANFFGQNVAVSIKNDSGQYTKFQAELLLSDYFRSNKTSEIKQLQHTNRNNSSFYIVYNLKANSGTYRIFLKFNQHNGESLITELRIE</sequence>
<dbReference type="InterPro" id="IPR031977">
    <property type="entry name" value="DUF4783"/>
</dbReference>
<comment type="caution">
    <text evidence="1">The sequence shown here is derived from an EMBL/GenBank/DDBJ whole genome shotgun (WGS) entry which is preliminary data.</text>
</comment>
<dbReference type="RefSeq" id="WP_167554297.1">
    <property type="nucleotide sequence ID" value="NZ_JAYLLN010000019.1"/>
</dbReference>
<protein>
    <submittedName>
        <fullName evidence="1">DUF4783 domain-containing protein</fullName>
    </submittedName>
</protein>